<keyword evidence="1" id="KW-0732">Signal</keyword>
<comment type="caution">
    <text evidence="2">The sequence shown here is derived from an EMBL/GenBank/DDBJ whole genome shotgun (WGS) entry which is preliminary data.</text>
</comment>
<feature type="chain" id="PRO_5046115258" evidence="1">
    <location>
        <begin position="18"/>
        <end position="115"/>
    </location>
</feature>
<proteinExistence type="predicted"/>
<keyword evidence="3" id="KW-1185">Reference proteome</keyword>
<dbReference type="Proteomes" id="UP001528823">
    <property type="component" value="Unassembled WGS sequence"/>
</dbReference>
<evidence type="ECO:0000256" key="1">
    <source>
        <dbReference type="SAM" id="SignalP"/>
    </source>
</evidence>
<name>A0ABT5UH82_9GAMM</name>
<dbReference type="RefSeq" id="WP_274691874.1">
    <property type="nucleotide sequence ID" value="NZ_JAPMOU010000070.1"/>
</dbReference>
<gene>
    <name evidence="2" type="ORF">ORQ98_26775</name>
</gene>
<reference evidence="2 3" key="1">
    <citation type="submission" date="2022-11" db="EMBL/GenBank/DDBJ databases">
        <title>Spartinivicinus poritis sp. nov., isolated from scleractinian coral Porites lutea.</title>
        <authorList>
            <person name="Zhang G."/>
            <person name="Cai L."/>
            <person name="Wei Q."/>
        </authorList>
    </citation>
    <scope>NUCLEOTIDE SEQUENCE [LARGE SCALE GENOMIC DNA]</scope>
    <source>
        <strain evidence="2 3">A2-2</strain>
    </source>
</reference>
<evidence type="ECO:0000313" key="2">
    <source>
        <dbReference type="EMBL" id="MDE1465570.1"/>
    </source>
</evidence>
<accession>A0ABT5UH82</accession>
<protein>
    <submittedName>
        <fullName evidence="2">Uncharacterized protein</fullName>
    </submittedName>
</protein>
<dbReference type="EMBL" id="JAPMOU010000070">
    <property type="protein sequence ID" value="MDE1465570.1"/>
    <property type="molecule type" value="Genomic_DNA"/>
</dbReference>
<feature type="signal peptide" evidence="1">
    <location>
        <begin position="1"/>
        <end position="17"/>
    </location>
</feature>
<organism evidence="2 3">
    <name type="scientific">Spartinivicinus poritis</name>
    <dbReference type="NCBI Taxonomy" id="2994640"/>
    <lineage>
        <taxon>Bacteria</taxon>
        <taxon>Pseudomonadati</taxon>
        <taxon>Pseudomonadota</taxon>
        <taxon>Gammaproteobacteria</taxon>
        <taxon>Oceanospirillales</taxon>
        <taxon>Zooshikellaceae</taxon>
        <taxon>Spartinivicinus</taxon>
    </lineage>
</organism>
<evidence type="ECO:0000313" key="3">
    <source>
        <dbReference type="Proteomes" id="UP001528823"/>
    </source>
</evidence>
<sequence>MKIIAILLTLLSSNSFACELTEEYQQVRSKVYQEANESYQACVASVRAYFYYKAVAKCTEEVRGKNIAGGCYHFVGYEQTSTAKDSVHCEALKLTKEQIQGYFDSVVKKQNITMC</sequence>